<proteinExistence type="inferred from homology"/>
<evidence type="ECO:0000313" key="7">
    <source>
        <dbReference type="EMBL" id="MBO0477690.1"/>
    </source>
</evidence>
<evidence type="ECO:0000259" key="5">
    <source>
        <dbReference type="Pfam" id="PF00389"/>
    </source>
</evidence>
<sequence length="314" mass="35530">MVKPILVVNVPLTEEELKELIELAPTYKVVETLEEDDRVEDVAIMYGWNQSLGQRILSTPSNQLKWIQAESAGYDHIDTESLSHQHILLSNASGIHGHQMSESILGMIFAHTRKIKEAILQQEKKNWLKPEGLSDLNGKKVMIVGTGHIGERLAEILQVFQTEVTGVNRKGREVPHFDHIVRQENIQTVIGDMDIIISLLPDSMETKHFFNKELFSIMKPGVMFINAGRGGTVNTADLIDYCQNQTIGFAGLDVFEEEPLPETSPLWQLENCLITPHSSGMSDQYYRRLHPIFMANFTHFLKTGDIEVNKINLT</sequence>
<dbReference type="SUPFAM" id="SSF51735">
    <property type="entry name" value="NAD(P)-binding Rossmann-fold domains"/>
    <property type="match status" value="1"/>
</dbReference>
<organism evidence="7 8">
    <name type="scientific">Candidatus Vagococcus giribetii</name>
    <dbReference type="NCBI Taxonomy" id="2230876"/>
    <lineage>
        <taxon>Bacteria</taxon>
        <taxon>Bacillati</taxon>
        <taxon>Bacillota</taxon>
        <taxon>Bacilli</taxon>
        <taxon>Lactobacillales</taxon>
        <taxon>Enterococcaceae</taxon>
        <taxon>Vagococcus</taxon>
    </lineage>
</organism>
<keyword evidence="2 4" id="KW-0560">Oxidoreductase</keyword>
<evidence type="ECO:0000259" key="6">
    <source>
        <dbReference type="Pfam" id="PF02826"/>
    </source>
</evidence>
<dbReference type="Pfam" id="PF00389">
    <property type="entry name" value="2-Hacid_dh"/>
    <property type="match status" value="1"/>
</dbReference>
<dbReference type="PANTHER" id="PTHR43333:SF1">
    <property type="entry name" value="D-ISOMER SPECIFIC 2-HYDROXYACID DEHYDROGENASE NAD-BINDING DOMAIN-CONTAINING PROTEIN"/>
    <property type="match status" value="1"/>
</dbReference>
<dbReference type="InterPro" id="IPR036291">
    <property type="entry name" value="NAD(P)-bd_dom_sf"/>
</dbReference>
<dbReference type="RefSeq" id="WP_206967891.1">
    <property type="nucleotide sequence ID" value="NZ_JAFLVX010000032.1"/>
</dbReference>
<dbReference type="Gene3D" id="3.40.50.720">
    <property type="entry name" value="NAD(P)-binding Rossmann-like Domain"/>
    <property type="match status" value="2"/>
</dbReference>
<comment type="similarity">
    <text evidence="1 4">Belongs to the D-isomer specific 2-hydroxyacid dehydrogenase family.</text>
</comment>
<keyword evidence="8" id="KW-1185">Reference proteome</keyword>
<accession>A0ABS3HVG1</accession>
<reference evidence="7 8" key="1">
    <citation type="submission" date="2021-03" db="EMBL/GenBank/DDBJ databases">
        <title>Enterococcal diversity collection.</title>
        <authorList>
            <person name="Gilmore M.S."/>
            <person name="Schwartzman J."/>
            <person name="Van Tyne D."/>
            <person name="Martin M."/>
            <person name="Earl A.M."/>
            <person name="Manson A.L."/>
            <person name="Straub T."/>
            <person name="Salamzade R."/>
            <person name="Saavedra J."/>
            <person name="Lebreton F."/>
            <person name="Prichula J."/>
            <person name="Schaufler K."/>
            <person name="Gaca A."/>
            <person name="Sgardioli B."/>
            <person name="Wagenaar J."/>
            <person name="Strong T."/>
        </authorList>
    </citation>
    <scope>NUCLEOTIDE SEQUENCE [LARGE SCALE GENOMIC DNA]</scope>
    <source>
        <strain evidence="7 8">DIV0080</strain>
    </source>
</reference>
<dbReference type="EMBL" id="JAFLVX010000032">
    <property type="protein sequence ID" value="MBO0477690.1"/>
    <property type="molecule type" value="Genomic_DNA"/>
</dbReference>
<evidence type="ECO:0000256" key="2">
    <source>
        <dbReference type="ARBA" id="ARBA00023002"/>
    </source>
</evidence>
<comment type="caution">
    <text evidence="7">The sequence shown here is derived from an EMBL/GenBank/DDBJ whole genome shotgun (WGS) entry which is preliminary data.</text>
</comment>
<protein>
    <submittedName>
        <fullName evidence="7">Hydroxyacid dehydrogenase</fullName>
    </submittedName>
</protein>
<feature type="domain" description="D-isomer specific 2-hydroxyacid dehydrogenase NAD-binding" evidence="6">
    <location>
        <begin position="105"/>
        <end position="278"/>
    </location>
</feature>
<dbReference type="Proteomes" id="UP000664857">
    <property type="component" value="Unassembled WGS sequence"/>
</dbReference>
<evidence type="ECO:0000256" key="3">
    <source>
        <dbReference type="ARBA" id="ARBA00023027"/>
    </source>
</evidence>
<dbReference type="SUPFAM" id="SSF52283">
    <property type="entry name" value="Formate/glycerate dehydrogenase catalytic domain-like"/>
    <property type="match status" value="1"/>
</dbReference>
<evidence type="ECO:0000256" key="1">
    <source>
        <dbReference type="ARBA" id="ARBA00005854"/>
    </source>
</evidence>
<name>A0ABS3HVG1_9ENTE</name>
<gene>
    <name evidence="7" type="ORF">DOK76_11445</name>
</gene>
<dbReference type="PANTHER" id="PTHR43333">
    <property type="entry name" value="2-HACID_DH_C DOMAIN-CONTAINING PROTEIN"/>
    <property type="match status" value="1"/>
</dbReference>
<dbReference type="InterPro" id="IPR006140">
    <property type="entry name" value="D-isomer_DH_NAD-bd"/>
</dbReference>
<dbReference type="InterPro" id="IPR006139">
    <property type="entry name" value="D-isomer_2_OHA_DH_cat_dom"/>
</dbReference>
<keyword evidence="3" id="KW-0520">NAD</keyword>
<evidence type="ECO:0000256" key="4">
    <source>
        <dbReference type="RuleBase" id="RU003719"/>
    </source>
</evidence>
<feature type="domain" description="D-isomer specific 2-hydroxyacid dehydrogenase catalytic" evidence="5">
    <location>
        <begin position="11"/>
        <end position="305"/>
    </location>
</feature>
<dbReference type="Pfam" id="PF02826">
    <property type="entry name" value="2-Hacid_dh_C"/>
    <property type="match status" value="1"/>
</dbReference>
<evidence type="ECO:0000313" key="8">
    <source>
        <dbReference type="Proteomes" id="UP000664857"/>
    </source>
</evidence>